<dbReference type="AlphaFoldDB" id="A0A1S0U9V8"/>
<name>A0A1S0U9V8_LOALO</name>
<protein>
    <submittedName>
        <fullName evidence="2">Uncharacterized protein</fullName>
    </submittedName>
</protein>
<gene>
    <name evidence="2" type="ORF">LOAG_01100</name>
</gene>
<dbReference type="EMBL" id="JH712200">
    <property type="protein sequence ID" value="EFO27389.1"/>
    <property type="molecule type" value="Genomic_DNA"/>
</dbReference>
<reference evidence="2" key="1">
    <citation type="submission" date="2012-04" db="EMBL/GenBank/DDBJ databases">
        <title>The Genome Sequence of Loa loa.</title>
        <authorList>
            <consortium name="The Broad Institute Genome Sequencing Platform"/>
            <consortium name="Broad Institute Genome Sequencing Center for Infectious Disease"/>
            <person name="Nutman T.B."/>
            <person name="Fink D.L."/>
            <person name="Russ C."/>
            <person name="Young S."/>
            <person name="Zeng Q."/>
            <person name="Gargeya S."/>
            <person name="Alvarado L."/>
            <person name="Berlin A."/>
            <person name="Chapman S.B."/>
            <person name="Chen Z."/>
            <person name="Freedman E."/>
            <person name="Gellesch M."/>
            <person name="Goldberg J."/>
            <person name="Griggs A."/>
            <person name="Gujja S."/>
            <person name="Heilman E.R."/>
            <person name="Heiman D."/>
            <person name="Howarth C."/>
            <person name="Mehta T."/>
            <person name="Neiman D."/>
            <person name="Pearson M."/>
            <person name="Roberts A."/>
            <person name="Saif S."/>
            <person name="Shea T."/>
            <person name="Shenoy N."/>
            <person name="Sisk P."/>
            <person name="Stolte C."/>
            <person name="Sykes S."/>
            <person name="White J."/>
            <person name="Yandava C."/>
            <person name="Haas B."/>
            <person name="Henn M.R."/>
            <person name="Nusbaum C."/>
            <person name="Birren B."/>
        </authorList>
    </citation>
    <scope>NUCLEOTIDE SEQUENCE [LARGE SCALE GENOMIC DNA]</scope>
</reference>
<dbReference type="InParanoid" id="A0A1S0U9V8"/>
<sequence>MYSMFIHHTTNITSTSHRTQPVNKTPISSQSPHNLTTPPLSDFLLHHGYENSHQTSTSGTSLPQNTVVRLFVPDRCTLRARQRLVPVAVWTTLHSISTNEVSAIRSSGNLTSQA</sequence>
<accession>A0A1S0U9V8</accession>
<dbReference type="CTD" id="9938470"/>
<proteinExistence type="predicted"/>
<feature type="compositionally biased region" description="Polar residues" evidence="1">
    <location>
        <begin position="20"/>
        <end position="35"/>
    </location>
</feature>
<evidence type="ECO:0000256" key="1">
    <source>
        <dbReference type="SAM" id="MobiDB-lite"/>
    </source>
</evidence>
<dbReference type="GeneID" id="9938470"/>
<organism evidence="2">
    <name type="scientific">Loa loa</name>
    <name type="common">Eye worm</name>
    <name type="synonym">Filaria loa</name>
    <dbReference type="NCBI Taxonomy" id="7209"/>
    <lineage>
        <taxon>Eukaryota</taxon>
        <taxon>Metazoa</taxon>
        <taxon>Ecdysozoa</taxon>
        <taxon>Nematoda</taxon>
        <taxon>Chromadorea</taxon>
        <taxon>Rhabditida</taxon>
        <taxon>Spirurina</taxon>
        <taxon>Spiruromorpha</taxon>
        <taxon>Filarioidea</taxon>
        <taxon>Onchocercidae</taxon>
        <taxon>Loa</taxon>
    </lineage>
</organism>
<dbReference type="KEGG" id="loa:LOAG_01100"/>
<feature type="region of interest" description="Disordered" evidence="1">
    <location>
        <begin position="13"/>
        <end position="35"/>
    </location>
</feature>
<dbReference type="RefSeq" id="XP_003136688.1">
    <property type="nucleotide sequence ID" value="XM_003136640.1"/>
</dbReference>
<evidence type="ECO:0000313" key="2">
    <source>
        <dbReference type="EMBL" id="EFO27389.1"/>
    </source>
</evidence>